<feature type="transmembrane region" description="Helical" evidence="6">
    <location>
        <begin position="20"/>
        <end position="42"/>
    </location>
</feature>
<keyword evidence="5 6" id="KW-0472">Membrane</keyword>
<comment type="similarity">
    <text evidence="2 6">Belongs to the tetraspanin (TM4SF) family.</text>
</comment>
<keyword evidence="3 6" id="KW-0812">Transmembrane</keyword>
<evidence type="ECO:0000256" key="1">
    <source>
        <dbReference type="ARBA" id="ARBA00004141"/>
    </source>
</evidence>
<feature type="transmembrane region" description="Helical" evidence="6">
    <location>
        <begin position="54"/>
        <end position="77"/>
    </location>
</feature>
<evidence type="ECO:0000256" key="5">
    <source>
        <dbReference type="ARBA" id="ARBA00023136"/>
    </source>
</evidence>
<dbReference type="CDD" id="cd03127">
    <property type="entry name" value="tetraspanin_LEL"/>
    <property type="match status" value="1"/>
</dbReference>
<dbReference type="EMBL" id="JBEUOH010000005">
    <property type="protein sequence ID" value="KAL0893620.1"/>
    <property type="molecule type" value="Genomic_DNA"/>
</dbReference>
<dbReference type="PANTHER" id="PTHR19282">
    <property type="entry name" value="TETRASPANIN"/>
    <property type="match status" value="1"/>
</dbReference>
<feature type="transmembrane region" description="Helical" evidence="6">
    <location>
        <begin position="83"/>
        <end position="110"/>
    </location>
</feature>
<dbReference type="InterPro" id="IPR000301">
    <property type="entry name" value="Tetraspanin_animals"/>
</dbReference>
<dbReference type="SUPFAM" id="SSF48652">
    <property type="entry name" value="Tetraspanin"/>
    <property type="match status" value="1"/>
</dbReference>
<dbReference type="Gene3D" id="1.10.1450.10">
    <property type="entry name" value="Tetraspanin"/>
    <property type="match status" value="1"/>
</dbReference>
<dbReference type="PIRSF" id="PIRSF002419">
    <property type="entry name" value="Tetraspanin"/>
    <property type="match status" value="1"/>
</dbReference>
<keyword evidence="4 6" id="KW-1133">Transmembrane helix</keyword>
<evidence type="ECO:0000256" key="6">
    <source>
        <dbReference type="RuleBase" id="RU361218"/>
    </source>
</evidence>
<dbReference type="InterPro" id="IPR018499">
    <property type="entry name" value="Tetraspanin/Peripherin"/>
</dbReference>
<dbReference type="PANTHER" id="PTHR19282:SF456">
    <property type="entry name" value="CD63 MOLECULE"/>
    <property type="match status" value="1"/>
</dbReference>
<evidence type="ECO:0000256" key="2">
    <source>
        <dbReference type="ARBA" id="ARBA00006840"/>
    </source>
</evidence>
<dbReference type="InterPro" id="IPR008952">
    <property type="entry name" value="Tetraspanin_EC2_sf"/>
</dbReference>
<name>A0ABR3IBI4_LOXSC</name>
<feature type="transmembrane region" description="Helical" evidence="6">
    <location>
        <begin position="203"/>
        <end position="227"/>
    </location>
</feature>
<accession>A0ABR3IBI4</accession>
<evidence type="ECO:0000313" key="8">
    <source>
        <dbReference type="Proteomes" id="UP001549920"/>
    </source>
</evidence>
<comment type="subcellular location">
    <subcellularLocation>
        <location evidence="1 6">Membrane</location>
        <topology evidence="1 6">Multi-pass membrane protein</topology>
    </subcellularLocation>
</comment>
<comment type="caution">
    <text evidence="7">The sequence shown here is derived from an EMBL/GenBank/DDBJ whole genome shotgun (WGS) entry which is preliminary data.</text>
</comment>
<dbReference type="Proteomes" id="UP001549920">
    <property type="component" value="Unassembled WGS sequence"/>
</dbReference>
<evidence type="ECO:0000256" key="4">
    <source>
        <dbReference type="ARBA" id="ARBA00022989"/>
    </source>
</evidence>
<gene>
    <name evidence="7" type="ORF">ABMA27_013790</name>
</gene>
<protein>
    <recommendedName>
        <fullName evidence="6">Tetraspanin</fullName>
    </recommendedName>
</protein>
<proteinExistence type="inferred from homology"/>
<evidence type="ECO:0000313" key="7">
    <source>
        <dbReference type="EMBL" id="KAL0893620.1"/>
    </source>
</evidence>
<dbReference type="Pfam" id="PF00335">
    <property type="entry name" value="Tetraspanin"/>
    <property type="match status" value="1"/>
</dbReference>
<keyword evidence="8" id="KW-1185">Reference proteome</keyword>
<organism evidence="7 8">
    <name type="scientific">Loxostege sticticalis</name>
    <name type="common">Beet webworm moth</name>
    <dbReference type="NCBI Taxonomy" id="481309"/>
    <lineage>
        <taxon>Eukaryota</taxon>
        <taxon>Metazoa</taxon>
        <taxon>Ecdysozoa</taxon>
        <taxon>Arthropoda</taxon>
        <taxon>Hexapoda</taxon>
        <taxon>Insecta</taxon>
        <taxon>Pterygota</taxon>
        <taxon>Neoptera</taxon>
        <taxon>Endopterygota</taxon>
        <taxon>Lepidoptera</taxon>
        <taxon>Glossata</taxon>
        <taxon>Ditrysia</taxon>
        <taxon>Pyraloidea</taxon>
        <taxon>Crambidae</taxon>
        <taxon>Pyraustinae</taxon>
        <taxon>Loxostege</taxon>
    </lineage>
</organism>
<evidence type="ECO:0000256" key="3">
    <source>
        <dbReference type="ARBA" id="ARBA00022692"/>
    </source>
</evidence>
<sequence length="238" mass="26750">MFKLRVPKFLKSVRYCLATVNGLFLLTGLLLLSVGIAVLVVYQEYDEFITQQFFTIPRFVIATGVIIILTAVLGFYGAYSEEFYFIAAYVILTLIVLIFELAIVITSFGLRNGASTEIRSTMTASRQQYESRREVAVLWDNLQMGYECCGVVGRHDWPTNRVPVSCCNIDYGTISPFECTTLNAYERGCANALGEWLSHNAHILAYISLVVMIIQVLVVAAAGWLAYRSKYEEVELES</sequence>
<reference evidence="7 8" key="1">
    <citation type="submission" date="2024-06" db="EMBL/GenBank/DDBJ databases">
        <title>A chromosome-level genome assembly of beet webworm, Loxostege sticticalis.</title>
        <authorList>
            <person name="Zhang Y."/>
        </authorList>
    </citation>
    <scope>NUCLEOTIDE SEQUENCE [LARGE SCALE GENOMIC DNA]</scope>
    <source>
        <strain evidence="7">AQ026</strain>
        <tissue evidence="7">Whole body</tissue>
    </source>
</reference>
<dbReference type="PRINTS" id="PR00259">
    <property type="entry name" value="TMFOUR"/>
</dbReference>